<proteinExistence type="predicted"/>
<dbReference type="GO" id="GO:2000693">
    <property type="term" value="P:positive regulation of seed maturation"/>
    <property type="evidence" value="ECO:0007669"/>
    <property type="project" value="EnsemblPlants"/>
</dbReference>
<sequence length="145" mass="16635">MGGPRQTISSASEEDPQYAMMDEKKRRRMLSNRESARRSRMKKQKLSEDLISEVSRLQNLNKEIKQTIDATTQGYQNFVSENNVLVAQKMELVDRLNSLNFILQNVQDVYGVPLDIPEIPDPLLKPWSLPCPLQLIPASSDMLQF</sequence>
<dbReference type="SMART" id="SM00338">
    <property type="entry name" value="BRLZ"/>
    <property type="match status" value="1"/>
</dbReference>
<dbReference type="OrthoDB" id="551672at2759"/>
<dbReference type="PROSITE" id="PS50217">
    <property type="entry name" value="BZIP"/>
    <property type="match status" value="1"/>
</dbReference>
<reference evidence="9 10" key="1">
    <citation type="journal article" date="2018" name="PLoS Genet.">
        <title>Population sequencing reveals clonal diversity and ancestral inbreeding in the grapevine cultivar Chardonnay.</title>
        <authorList>
            <person name="Roach M.J."/>
            <person name="Johnson D.L."/>
            <person name="Bohlmann J."/>
            <person name="van Vuuren H.J."/>
            <person name="Jones S.J."/>
            <person name="Pretorius I.S."/>
            <person name="Schmidt S.A."/>
            <person name="Borneman A.R."/>
        </authorList>
    </citation>
    <scope>NUCLEOTIDE SEQUENCE [LARGE SCALE GENOMIC DNA]</scope>
    <source>
        <strain evidence="10">cv. Chardonnay</strain>
        <strain evidence="9">I10V1</strain>
        <tissue evidence="9">Leaf</tissue>
    </source>
</reference>
<name>A0A438IM45_VITVI</name>
<dbReference type="SMR" id="A0A438IM45"/>
<evidence type="ECO:0000313" key="10">
    <source>
        <dbReference type="Proteomes" id="UP000288805"/>
    </source>
</evidence>
<feature type="domain" description="BZIP" evidence="7">
    <location>
        <begin position="22"/>
        <end position="85"/>
    </location>
</feature>
<dbReference type="InterPro" id="IPR045314">
    <property type="entry name" value="bZIP_plant_GBF1"/>
</dbReference>
<comment type="subcellular location">
    <subcellularLocation>
        <location evidence="1">Nucleus</location>
    </subcellularLocation>
</comment>
<dbReference type="EMBL" id="QGNW01001493">
    <property type="protein sequence ID" value="RVW39124.1"/>
    <property type="molecule type" value="Genomic_DNA"/>
</dbReference>
<keyword evidence="2" id="KW-0805">Transcription regulation</keyword>
<evidence type="ECO:0000256" key="1">
    <source>
        <dbReference type="ARBA" id="ARBA00004123"/>
    </source>
</evidence>
<dbReference type="Pfam" id="PF00170">
    <property type="entry name" value="bZIP_1"/>
    <property type="match status" value="1"/>
</dbReference>
<dbReference type="AlphaFoldDB" id="A0A438IM45"/>
<evidence type="ECO:0000259" key="7">
    <source>
        <dbReference type="PROSITE" id="PS50217"/>
    </source>
</evidence>
<evidence type="ECO:0000313" key="9">
    <source>
        <dbReference type="EMBL" id="RVW97782.1"/>
    </source>
</evidence>
<evidence type="ECO:0000256" key="6">
    <source>
        <dbReference type="SAM" id="MobiDB-lite"/>
    </source>
</evidence>
<evidence type="ECO:0000256" key="3">
    <source>
        <dbReference type="ARBA" id="ARBA00023125"/>
    </source>
</evidence>
<dbReference type="GO" id="GO:0009267">
    <property type="term" value="P:cellular response to starvation"/>
    <property type="evidence" value="ECO:0007669"/>
    <property type="project" value="EnsemblPlants"/>
</dbReference>
<protein>
    <submittedName>
        <fullName evidence="9">BZIP transcription factor 53</fullName>
    </submittedName>
</protein>
<dbReference type="FunFam" id="1.20.5.170:FF:000020">
    <property type="entry name" value="BZIP transcription factor"/>
    <property type="match status" value="1"/>
</dbReference>
<gene>
    <name evidence="9" type="primary">BZIP53_5</name>
    <name evidence="8" type="synonym">BZIP53_4</name>
    <name evidence="9" type="ORF">CK203_021268</name>
    <name evidence="8" type="ORF">CK203_078218</name>
</gene>
<comment type="caution">
    <text evidence="9">The sequence shown here is derived from an EMBL/GenBank/DDBJ whole genome shotgun (WGS) entry which is preliminary data.</text>
</comment>
<evidence type="ECO:0000256" key="4">
    <source>
        <dbReference type="ARBA" id="ARBA00023163"/>
    </source>
</evidence>
<dbReference type="GO" id="GO:0003700">
    <property type="term" value="F:DNA-binding transcription factor activity"/>
    <property type="evidence" value="ECO:0007669"/>
    <property type="project" value="EnsemblPlants"/>
</dbReference>
<dbReference type="Gramene" id="Vitis14g00143.t01">
    <property type="protein sequence ID" value="Vitis14g00143.t01.CDS"/>
    <property type="gene ID" value="Vitis14g00143"/>
</dbReference>
<evidence type="ECO:0000313" key="8">
    <source>
        <dbReference type="EMBL" id="RVW39124.1"/>
    </source>
</evidence>
<keyword evidence="5" id="KW-0539">Nucleus</keyword>
<dbReference type="GO" id="GO:0043565">
    <property type="term" value="F:sequence-specific DNA binding"/>
    <property type="evidence" value="ECO:0007669"/>
    <property type="project" value="EnsemblPlants"/>
</dbReference>
<keyword evidence="3" id="KW-0238">DNA-binding</keyword>
<dbReference type="CDD" id="cd14702">
    <property type="entry name" value="bZIP_plant_GBF1"/>
    <property type="match status" value="1"/>
</dbReference>
<dbReference type="InterPro" id="IPR004827">
    <property type="entry name" value="bZIP"/>
</dbReference>
<evidence type="ECO:0000256" key="5">
    <source>
        <dbReference type="ARBA" id="ARBA00023242"/>
    </source>
</evidence>
<dbReference type="PANTHER" id="PTHR45764">
    <property type="entry name" value="BZIP TRANSCRIPTION FACTOR 44"/>
    <property type="match status" value="1"/>
</dbReference>
<organism evidence="9 10">
    <name type="scientific">Vitis vinifera</name>
    <name type="common">Grape</name>
    <dbReference type="NCBI Taxonomy" id="29760"/>
    <lineage>
        <taxon>Eukaryota</taxon>
        <taxon>Viridiplantae</taxon>
        <taxon>Streptophyta</taxon>
        <taxon>Embryophyta</taxon>
        <taxon>Tracheophyta</taxon>
        <taxon>Spermatophyta</taxon>
        <taxon>Magnoliopsida</taxon>
        <taxon>eudicotyledons</taxon>
        <taxon>Gunneridae</taxon>
        <taxon>Pentapetalae</taxon>
        <taxon>rosids</taxon>
        <taxon>Vitales</taxon>
        <taxon>Vitaceae</taxon>
        <taxon>Viteae</taxon>
        <taxon>Vitis</taxon>
    </lineage>
</organism>
<accession>A0A438IM45</accession>
<dbReference type="EMBL" id="QGNW01000097">
    <property type="protein sequence ID" value="RVW97782.1"/>
    <property type="molecule type" value="Genomic_DNA"/>
</dbReference>
<keyword evidence="4" id="KW-0804">Transcription</keyword>
<dbReference type="SUPFAM" id="SSF57959">
    <property type="entry name" value="Leucine zipper domain"/>
    <property type="match status" value="1"/>
</dbReference>
<dbReference type="GO" id="GO:0045893">
    <property type="term" value="P:positive regulation of DNA-templated transcription"/>
    <property type="evidence" value="ECO:0007669"/>
    <property type="project" value="EnsemblPlants"/>
</dbReference>
<feature type="region of interest" description="Disordered" evidence="6">
    <location>
        <begin position="1"/>
        <end position="45"/>
    </location>
</feature>
<dbReference type="Gene3D" id="1.20.5.170">
    <property type="match status" value="1"/>
</dbReference>
<dbReference type="GO" id="GO:0006971">
    <property type="term" value="P:hypotonic response"/>
    <property type="evidence" value="ECO:0007669"/>
    <property type="project" value="EnsemblPlants"/>
</dbReference>
<dbReference type="OMA" id="HPMMATP"/>
<dbReference type="PANTHER" id="PTHR45764:SF31">
    <property type="entry name" value="BASIC LEUCINE ZIPPER 1"/>
    <property type="match status" value="1"/>
</dbReference>
<feature type="compositionally biased region" description="Polar residues" evidence="6">
    <location>
        <begin position="1"/>
        <end position="11"/>
    </location>
</feature>
<dbReference type="InterPro" id="IPR046347">
    <property type="entry name" value="bZIP_sf"/>
</dbReference>
<evidence type="ECO:0000256" key="2">
    <source>
        <dbReference type="ARBA" id="ARBA00023015"/>
    </source>
</evidence>
<dbReference type="GO" id="GO:0005634">
    <property type="term" value="C:nucleus"/>
    <property type="evidence" value="ECO:0007669"/>
    <property type="project" value="UniProtKB-SubCell"/>
</dbReference>
<dbReference type="PROSITE" id="PS00036">
    <property type="entry name" value="BZIP_BASIC"/>
    <property type="match status" value="1"/>
</dbReference>
<dbReference type="Proteomes" id="UP000288805">
    <property type="component" value="Unassembled WGS sequence"/>
</dbReference>
<dbReference type="GO" id="GO:0046982">
    <property type="term" value="F:protein heterodimerization activity"/>
    <property type="evidence" value="ECO:0007669"/>
    <property type="project" value="EnsemblPlants"/>
</dbReference>